<keyword evidence="3" id="KW-1185">Reference proteome</keyword>
<gene>
    <name evidence="2" type="ORF">BDA99DRAFT_259098</name>
</gene>
<feature type="region of interest" description="Disordered" evidence="1">
    <location>
        <begin position="43"/>
        <end position="170"/>
    </location>
</feature>
<evidence type="ECO:0000313" key="2">
    <source>
        <dbReference type="EMBL" id="KAI9246876.1"/>
    </source>
</evidence>
<feature type="compositionally biased region" description="Low complexity" evidence="1">
    <location>
        <begin position="81"/>
        <end position="93"/>
    </location>
</feature>
<proteinExistence type="predicted"/>
<dbReference type="AlphaFoldDB" id="A0AAD5JP33"/>
<accession>A0AAD5JP33</accession>
<reference evidence="2" key="1">
    <citation type="journal article" date="2022" name="IScience">
        <title>Evolution of zygomycete secretomes and the origins of terrestrial fungal ecologies.</title>
        <authorList>
            <person name="Chang Y."/>
            <person name="Wang Y."/>
            <person name="Mondo S."/>
            <person name="Ahrendt S."/>
            <person name="Andreopoulos W."/>
            <person name="Barry K."/>
            <person name="Beard J."/>
            <person name="Benny G.L."/>
            <person name="Blankenship S."/>
            <person name="Bonito G."/>
            <person name="Cuomo C."/>
            <person name="Desiro A."/>
            <person name="Gervers K.A."/>
            <person name="Hundley H."/>
            <person name="Kuo A."/>
            <person name="LaButti K."/>
            <person name="Lang B.F."/>
            <person name="Lipzen A."/>
            <person name="O'Donnell K."/>
            <person name="Pangilinan J."/>
            <person name="Reynolds N."/>
            <person name="Sandor L."/>
            <person name="Smith M.E."/>
            <person name="Tsang A."/>
            <person name="Grigoriev I.V."/>
            <person name="Stajich J.E."/>
            <person name="Spatafora J.W."/>
        </authorList>
    </citation>
    <scope>NUCLEOTIDE SEQUENCE</scope>
    <source>
        <strain evidence="2">RSA 2281</strain>
    </source>
</reference>
<feature type="compositionally biased region" description="Basic residues" evidence="1">
    <location>
        <begin position="109"/>
        <end position="119"/>
    </location>
</feature>
<dbReference type="EMBL" id="JAIXMP010000044">
    <property type="protein sequence ID" value="KAI9246876.1"/>
    <property type="molecule type" value="Genomic_DNA"/>
</dbReference>
<organism evidence="2 3">
    <name type="scientific">Phascolomyces articulosus</name>
    <dbReference type="NCBI Taxonomy" id="60185"/>
    <lineage>
        <taxon>Eukaryota</taxon>
        <taxon>Fungi</taxon>
        <taxon>Fungi incertae sedis</taxon>
        <taxon>Mucoromycota</taxon>
        <taxon>Mucoromycotina</taxon>
        <taxon>Mucoromycetes</taxon>
        <taxon>Mucorales</taxon>
        <taxon>Lichtheimiaceae</taxon>
        <taxon>Phascolomyces</taxon>
    </lineage>
</organism>
<evidence type="ECO:0000313" key="3">
    <source>
        <dbReference type="Proteomes" id="UP001209540"/>
    </source>
</evidence>
<evidence type="ECO:0000256" key="1">
    <source>
        <dbReference type="SAM" id="MobiDB-lite"/>
    </source>
</evidence>
<reference evidence="2" key="2">
    <citation type="submission" date="2023-02" db="EMBL/GenBank/DDBJ databases">
        <authorList>
            <consortium name="DOE Joint Genome Institute"/>
            <person name="Mondo S.J."/>
            <person name="Chang Y."/>
            <person name="Wang Y."/>
            <person name="Ahrendt S."/>
            <person name="Andreopoulos W."/>
            <person name="Barry K."/>
            <person name="Beard J."/>
            <person name="Benny G.L."/>
            <person name="Blankenship S."/>
            <person name="Bonito G."/>
            <person name="Cuomo C."/>
            <person name="Desiro A."/>
            <person name="Gervers K.A."/>
            <person name="Hundley H."/>
            <person name="Kuo A."/>
            <person name="LaButti K."/>
            <person name="Lang B.F."/>
            <person name="Lipzen A."/>
            <person name="O'Donnell K."/>
            <person name="Pangilinan J."/>
            <person name="Reynolds N."/>
            <person name="Sandor L."/>
            <person name="Smith M.W."/>
            <person name="Tsang A."/>
            <person name="Grigoriev I.V."/>
            <person name="Stajich J.E."/>
            <person name="Spatafora J.W."/>
        </authorList>
    </citation>
    <scope>NUCLEOTIDE SEQUENCE</scope>
    <source>
        <strain evidence="2">RSA 2281</strain>
    </source>
</reference>
<comment type="caution">
    <text evidence="2">The sequence shown here is derived from an EMBL/GenBank/DDBJ whole genome shotgun (WGS) entry which is preliminary data.</text>
</comment>
<feature type="compositionally biased region" description="Acidic residues" evidence="1">
    <location>
        <begin position="71"/>
        <end position="80"/>
    </location>
</feature>
<name>A0AAD5JP33_9FUNG</name>
<feature type="compositionally biased region" description="Acidic residues" evidence="1">
    <location>
        <begin position="152"/>
        <end position="170"/>
    </location>
</feature>
<feature type="compositionally biased region" description="Acidic residues" evidence="1">
    <location>
        <begin position="122"/>
        <end position="133"/>
    </location>
</feature>
<sequence length="191" mass="21954">MASRNRLKQTSLNYFFKANSNLPSSSPIRETPVTVSTPVDTIINNIADGDEEEEGQTIPRPRKRNRIIRVEEEEGDDNNNDETTQQTLKPPTLTEDEDEDDIPPTSSPYKRRLLQRKKVMIIDDDDDDSENALDDTTVPDKNKHTQHNEINGQEEDEDDEDEDNIQDDLDFLGDNGNKWNGTLYGRFIYII</sequence>
<feature type="compositionally biased region" description="Basic and acidic residues" evidence="1">
    <location>
        <begin position="138"/>
        <end position="147"/>
    </location>
</feature>
<protein>
    <submittedName>
        <fullName evidence="2">Uncharacterized protein</fullName>
    </submittedName>
</protein>
<dbReference type="Proteomes" id="UP001209540">
    <property type="component" value="Unassembled WGS sequence"/>
</dbReference>